<dbReference type="InterPro" id="IPR017972">
    <property type="entry name" value="Cyt_P450_CS"/>
</dbReference>
<dbReference type="Proteomes" id="UP001501867">
    <property type="component" value="Unassembled WGS sequence"/>
</dbReference>
<keyword evidence="3" id="KW-0408">Iron</keyword>
<evidence type="ECO:0000313" key="6">
    <source>
        <dbReference type="Proteomes" id="UP001501867"/>
    </source>
</evidence>
<reference evidence="5 6" key="1">
    <citation type="journal article" date="2019" name="Int. J. Syst. Evol. Microbiol.">
        <title>The Global Catalogue of Microorganisms (GCM) 10K type strain sequencing project: providing services to taxonomists for standard genome sequencing and annotation.</title>
        <authorList>
            <consortium name="The Broad Institute Genomics Platform"/>
            <consortium name="The Broad Institute Genome Sequencing Center for Infectious Disease"/>
            <person name="Wu L."/>
            <person name="Ma J."/>
        </authorList>
    </citation>
    <scope>NUCLEOTIDE SEQUENCE [LARGE SCALE GENOMIC DNA]</scope>
    <source>
        <strain evidence="5 6">JCM 4505</strain>
    </source>
</reference>
<proteinExistence type="inferred from homology"/>
<dbReference type="Gene3D" id="1.10.630.10">
    <property type="entry name" value="Cytochrome P450"/>
    <property type="match status" value="1"/>
</dbReference>
<dbReference type="InterPro" id="IPR001128">
    <property type="entry name" value="Cyt_P450"/>
</dbReference>
<dbReference type="CDD" id="cd00302">
    <property type="entry name" value="cytochrome_P450"/>
    <property type="match status" value="1"/>
</dbReference>
<evidence type="ECO:0000256" key="3">
    <source>
        <dbReference type="RuleBase" id="RU000461"/>
    </source>
</evidence>
<dbReference type="InterPro" id="IPR050121">
    <property type="entry name" value="Cytochrome_P450_monoxygenase"/>
</dbReference>
<keyword evidence="6" id="KW-1185">Reference proteome</keyword>
<keyword evidence="3" id="KW-0560">Oxidoreductase</keyword>
<dbReference type="Pfam" id="PF00067">
    <property type="entry name" value="p450"/>
    <property type="match status" value="1"/>
</dbReference>
<dbReference type="EMBL" id="BAAABV010000028">
    <property type="protein sequence ID" value="GAA0318782.1"/>
    <property type="molecule type" value="Genomic_DNA"/>
</dbReference>
<evidence type="ECO:0000313" key="5">
    <source>
        <dbReference type="EMBL" id="GAA0318782.1"/>
    </source>
</evidence>
<sequence length="523" mass="58243">MGRSLHSLTFERISIPSLIGESPTVNMPDAENPFGLYRFLYTAGCATVLLAAGAAAWAGVTTAGPFVAVGGALLVAPLAFAVARRLREFRSRRHLPGPKPSFLLGNLADLLARGHGSRHEALRALHAEYGPVVRLHLAWGTAPLVSLSYVSPNLHRKEFDSLRRADGTVLSRSLMGVPGGDLHKSHRQTLSPALTTKSVARRSGVLTDVSARYATKWREAGTTYEGLQSDLRDWSVDCLSTFLCGEDWELPADLPRYHRALAAIEEEVSFRAFHPFFVRWIHLGRRRRVRAAYREVAGVLGTVLRRRSERIPAGCPAHQRPDDPLDRVSEAAWSDRDRIEELMSLVLGGADPMSYVLSQALVMLSRDAYVQEKARKSAEGAEEGRAYVHRVFHETLRMFPPVPFSAKFSEDRAVEEHGMEIPPRTSIMWMKNEVGRNPEVFREADRFNPDRFTDREESLNSFLPFGAGPRHCVGNRLAEQCCVAMLTEILKNFDIVPVENVDVRFHSTISVVPSAVPVRLVAR</sequence>
<dbReference type="PROSITE" id="PS00086">
    <property type="entry name" value="CYTOCHROME_P450"/>
    <property type="match status" value="1"/>
</dbReference>
<comment type="caution">
    <text evidence="5">The sequence shown here is derived from an EMBL/GenBank/DDBJ whole genome shotgun (WGS) entry which is preliminary data.</text>
</comment>
<dbReference type="PANTHER" id="PTHR24305:SF166">
    <property type="entry name" value="CYTOCHROME P450 12A4, MITOCHONDRIAL-RELATED"/>
    <property type="match status" value="1"/>
</dbReference>
<organism evidence="5 6">
    <name type="scientific">Streptomyces polychromogenes</name>
    <dbReference type="NCBI Taxonomy" id="67342"/>
    <lineage>
        <taxon>Bacteria</taxon>
        <taxon>Bacillati</taxon>
        <taxon>Actinomycetota</taxon>
        <taxon>Actinomycetes</taxon>
        <taxon>Kitasatosporales</taxon>
        <taxon>Streptomycetaceae</taxon>
        <taxon>Streptomyces</taxon>
    </lineage>
</organism>
<evidence type="ECO:0000256" key="1">
    <source>
        <dbReference type="ARBA" id="ARBA00001971"/>
    </source>
</evidence>
<keyword evidence="4" id="KW-1133">Transmembrane helix</keyword>
<protein>
    <submittedName>
        <fullName evidence="5">Cytochrome P450</fullName>
    </submittedName>
</protein>
<dbReference type="PRINTS" id="PR00385">
    <property type="entry name" value="P450"/>
</dbReference>
<dbReference type="PANTHER" id="PTHR24305">
    <property type="entry name" value="CYTOCHROME P450"/>
    <property type="match status" value="1"/>
</dbReference>
<keyword evidence="3" id="KW-0503">Monooxygenase</keyword>
<keyword evidence="3" id="KW-0349">Heme</keyword>
<keyword evidence="4" id="KW-0812">Transmembrane</keyword>
<keyword evidence="4" id="KW-0472">Membrane</keyword>
<evidence type="ECO:0000256" key="4">
    <source>
        <dbReference type="SAM" id="Phobius"/>
    </source>
</evidence>
<dbReference type="InterPro" id="IPR036396">
    <property type="entry name" value="Cyt_P450_sf"/>
</dbReference>
<feature type="transmembrane region" description="Helical" evidence="4">
    <location>
        <begin position="66"/>
        <end position="83"/>
    </location>
</feature>
<feature type="transmembrane region" description="Helical" evidence="4">
    <location>
        <begin position="39"/>
        <end position="60"/>
    </location>
</feature>
<comment type="cofactor">
    <cofactor evidence="1">
        <name>heme</name>
        <dbReference type="ChEBI" id="CHEBI:30413"/>
    </cofactor>
</comment>
<gene>
    <name evidence="5" type="ORF">GCM10010302_67310</name>
</gene>
<dbReference type="SUPFAM" id="SSF48264">
    <property type="entry name" value="Cytochrome P450"/>
    <property type="match status" value="1"/>
</dbReference>
<dbReference type="PRINTS" id="PR00463">
    <property type="entry name" value="EP450I"/>
</dbReference>
<evidence type="ECO:0000256" key="2">
    <source>
        <dbReference type="ARBA" id="ARBA00010617"/>
    </source>
</evidence>
<comment type="similarity">
    <text evidence="2 3">Belongs to the cytochrome P450 family.</text>
</comment>
<accession>A0ABN0VW47</accession>
<dbReference type="InterPro" id="IPR002401">
    <property type="entry name" value="Cyt_P450_E_grp-I"/>
</dbReference>
<name>A0ABN0VW47_9ACTN</name>
<keyword evidence="3" id="KW-0479">Metal-binding</keyword>